<evidence type="ECO:0000313" key="3">
    <source>
        <dbReference type="EMBL" id="MFC4058560.1"/>
    </source>
</evidence>
<keyword evidence="2" id="KW-1133">Transmembrane helix</keyword>
<evidence type="ECO:0000313" key="4">
    <source>
        <dbReference type="Proteomes" id="UP001595850"/>
    </source>
</evidence>
<keyword evidence="2" id="KW-0472">Membrane</keyword>
<proteinExistence type="predicted"/>
<sequence>MAGGVRRVVKDIRARRNLDVYAVAAIALVFAVLSVIGDVLDEDLKWTVALAGIGLLVYRVAVPPEPAQRSDELLGDRSAFERVPLHVRFRQARDIRILAPSAVNLLSPQTCELLRSTVLARPDGTVRVVVLDPAETAAVEIAAAQLDDSVDLPVQRLPDAVRTTCGHLRAMSRWQVKGAFEARLLPYSPGFSLIALDPETAHGKVIVETHGFRSTLTASRMHLELTGENSPHWYTYWLQQFEHAWQGGSPLDAGPGADPGAGSDAGPGSTPVPGEKRGETAT</sequence>
<organism evidence="3 4">
    <name type="scientific">Planomonospora corallina</name>
    <dbReference type="NCBI Taxonomy" id="1806052"/>
    <lineage>
        <taxon>Bacteria</taxon>
        <taxon>Bacillati</taxon>
        <taxon>Actinomycetota</taxon>
        <taxon>Actinomycetes</taxon>
        <taxon>Streptosporangiales</taxon>
        <taxon>Streptosporangiaceae</taxon>
        <taxon>Planomonospora</taxon>
    </lineage>
</organism>
<accession>A0ABV8I9P0</accession>
<feature type="region of interest" description="Disordered" evidence="1">
    <location>
        <begin position="247"/>
        <end position="282"/>
    </location>
</feature>
<feature type="transmembrane region" description="Helical" evidence="2">
    <location>
        <begin position="20"/>
        <end position="40"/>
    </location>
</feature>
<reference evidence="4" key="1">
    <citation type="journal article" date="2019" name="Int. J. Syst. Evol. Microbiol.">
        <title>The Global Catalogue of Microorganisms (GCM) 10K type strain sequencing project: providing services to taxonomists for standard genome sequencing and annotation.</title>
        <authorList>
            <consortium name="The Broad Institute Genomics Platform"/>
            <consortium name="The Broad Institute Genome Sequencing Center for Infectious Disease"/>
            <person name="Wu L."/>
            <person name="Ma J."/>
        </authorList>
    </citation>
    <scope>NUCLEOTIDE SEQUENCE [LARGE SCALE GENOMIC DNA]</scope>
    <source>
        <strain evidence="4">TBRC 4489</strain>
    </source>
</reference>
<protein>
    <submittedName>
        <fullName evidence="3">Uncharacterized protein</fullName>
    </submittedName>
</protein>
<evidence type="ECO:0000256" key="2">
    <source>
        <dbReference type="SAM" id="Phobius"/>
    </source>
</evidence>
<dbReference type="RefSeq" id="WP_377286858.1">
    <property type="nucleotide sequence ID" value="NZ_JBHSBM010000013.1"/>
</dbReference>
<keyword evidence="4" id="KW-1185">Reference proteome</keyword>
<feature type="compositionally biased region" description="Low complexity" evidence="1">
    <location>
        <begin position="247"/>
        <end position="256"/>
    </location>
</feature>
<gene>
    <name evidence="3" type="ORF">ACFOWE_09660</name>
</gene>
<dbReference type="EMBL" id="JBHSBM010000013">
    <property type="protein sequence ID" value="MFC4058560.1"/>
    <property type="molecule type" value="Genomic_DNA"/>
</dbReference>
<keyword evidence="2" id="KW-0812">Transmembrane</keyword>
<name>A0ABV8I9P0_9ACTN</name>
<dbReference type="Proteomes" id="UP001595850">
    <property type="component" value="Unassembled WGS sequence"/>
</dbReference>
<evidence type="ECO:0000256" key="1">
    <source>
        <dbReference type="SAM" id="MobiDB-lite"/>
    </source>
</evidence>
<comment type="caution">
    <text evidence="3">The sequence shown here is derived from an EMBL/GenBank/DDBJ whole genome shotgun (WGS) entry which is preliminary data.</text>
</comment>